<accession>A0A401Q1Y7</accession>
<evidence type="ECO:0000313" key="3">
    <source>
        <dbReference type="EMBL" id="GCB79361.1"/>
    </source>
</evidence>
<sequence>MILHFDGRKEQKEKICSGVKPGEMQKGLWESDVADFDGRSSLLYRFNQKSMSTVKDIISLKFKTMQSDGVMLHGEGQRGDCITLELRKGKLSLEINLGSTKLPSINGHTSVTLGSLLDDQHWHSMTIERYNKQVNFTVDKHTQHFRTRGEFDYLDIDYEQGIHVVRAQRCVIFPNAPLIINVS</sequence>
<dbReference type="OrthoDB" id="26719at2759"/>
<dbReference type="STRING" id="75743.A0A401Q1Y7"/>
<dbReference type="InterPro" id="IPR050372">
    <property type="entry name" value="Neurexin-related_CASP"/>
</dbReference>
<dbReference type="InterPro" id="IPR001791">
    <property type="entry name" value="Laminin_G"/>
</dbReference>
<proteinExistence type="predicted"/>
<dbReference type="CDD" id="cd00110">
    <property type="entry name" value="LamG"/>
    <property type="match status" value="1"/>
</dbReference>
<dbReference type="SUPFAM" id="SSF49899">
    <property type="entry name" value="Concanavalin A-like lectins/glucanases"/>
    <property type="match status" value="1"/>
</dbReference>
<dbReference type="PANTHER" id="PTHR15036:SF46">
    <property type="entry name" value="CONTACTIN-ASSOCIATED PROTEIN-LIKE 5"/>
    <property type="match status" value="1"/>
</dbReference>
<evidence type="ECO:0000256" key="1">
    <source>
        <dbReference type="PROSITE-ProRule" id="PRU00122"/>
    </source>
</evidence>
<keyword evidence="4" id="KW-1185">Reference proteome</keyword>
<comment type="caution">
    <text evidence="1">Lacks conserved residue(s) required for the propagation of feature annotation.</text>
</comment>
<evidence type="ECO:0000313" key="4">
    <source>
        <dbReference type="Proteomes" id="UP000288216"/>
    </source>
</evidence>
<dbReference type="AlphaFoldDB" id="A0A401Q1Y7"/>
<dbReference type="SMART" id="SM00282">
    <property type="entry name" value="LamG"/>
    <property type="match status" value="1"/>
</dbReference>
<dbReference type="PANTHER" id="PTHR15036">
    <property type="entry name" value="PIKACHURIN-LIKE PROTEIN"/>
    <property type="match status" value="1"/>
</dbReference>
<dbReference type="PROSITE" id="PS50025">
    <property type="entry name" value="LAM_G_DOMAIN"/>
    <property type="match status" value="1"/>
</dbReference>
<evidence type="ECO:0000259" key="2">
    <source>
        <dbReference type="PROSITE" id="PS50025"/>
    </source>
</evidence>
<protein>
    <recommendedName>
        <fullName evidence="2">Laminin G domain-containing protein</fullName>
    </recommendedName>
</protein>
<dbReference type="Pfam" id="PF02210">
    <property type="entry name" value="Laminin_G_2"/>
    <property type="match status" value="1"/>
</dbReference>
<feature type="domain" description="Laminin G" evidence="2">
    <location>
        <begin position="33"/>
        <end position="183"/>
    </location>
</feature>
<comment type="caution">
    <text evidence="3">The sequence shown here is derived from an EMBL/GenBank/DDBJ whole genome shotgun (WGS) entry which is preliminary data.</text>
</comment>
<name>A0A401Q1Y7_SCYTO</name>
<gene>
    <name evidence="3" type="ORF">scyTo_0016947</name>
</gene>
<reference evidence="3 4" key="1">
    <citation type="journal article" date="2018" name="Nat. Ecol. Evol.">
        <title>Shark genomes provide insights into elasmobranch evolution and the origin of vertebrates.</title>
        <authorList>
            <person name="Hara Y"/>
            <person name="Yamaguchi K"/>
            <person name="Onimaru K"/>
            <person name="Kadota M"/>
            <person name="Koyanagi M"/>
            <person name="Keeley SD"/>
            <person name="Tatsumi K"/>
            <person name="Tanaka K"/>
            <person name="Motone F"/>
            <person name="Kageyama Y"/>
            <person name="Nozu R"/>
            <person name="Adachi N"/>
            <person name="Nishimura O"/>
            <person name="Nakagawa R"/>
            <person name="Tanegashima C"/>
            <person name="Kiyatake I"/>
            <person name="Matsumoto R"/>
            <person name="Murakumo K"/>
            <person name="Nishida K"/>
            <person name="Terakita A"/>
            <person name="Kuratani S"/>
            <person name="Sato K"/>
            <person name="Hyodo S Kuraku.S."/>
        </authorList>
    </citation>
    <scope>NUCLEOTIDE SEQUENCE [LARGE SCALE GENOMIC DNA]</scope>
</reference>
<dbReference type="Gene3D" id="2.60.120.200">
    <property type="match status" value="1"/>
</dbReference>
<organism evidence="3 4">
    <name type="scientific">Scyliorhinus torazame</name>
    <name type="common">Cloudy catshark</name>
    <name type="synonym">Catulus torazame</name>
    <dbReference type="NCBI Taxonomy" id="75743"/>
    <lineage>
        <taxon>Eukaryota</taxon>
        <taxon>Metazoa</taxon>
        <taxon>Chordata</taxon>
        <taxon>Craniata</taxon>
        <taxon>Vertebrata</taxon>
        <taxon>Chondrichthyes</taxon>
        <taxon>Elasmobranchii</taxon>
        <taxon>Galeomorphii</taxon>
        <taxon>Galeoidea</taxon>
        <taxon>Carcharhiniformes</taxon>
        <taxon>Scyliorhinidae</taxon>
        <taxon>Scyliorhinus</taxon>
    </lineage>
</organism>
<dbReference type="Proteomes" id="UP000288216">
    <property type="component" value="Unassembled WGS sequence"/>
</dbReference>
<dbReference type="EMBL" id="BFAA01010635">
    <property type="protein sequence ID" value="GCB79361.1"/>
    <property type="molecule type" value="Genomic_DNA"/>
</dbReference>
<dbReference type="InterPro" id="IPR013320">
    <property type="entry name" value="ConA-like_dom_sf"/>
</dbReference>
<dbReference type="OMA" id="GMQHFRT"/>